<dbReference type="RefSeq" id="WP_106568558.1">
    <property type="nucleotide sequence ID" value="NZ_JAUVYL010000065.1"/>
</dbReference>
<evidence type="ECO:0000313" key="3">
    <source>
        <dbReference type="Proteomes" id="UP000240708"/>
    </source>
</evidence>
<accession>A0A2P8DX34</accession>
<dbReference type="PANTHER" id="PTHR43751">
    <property type="entry name" value="SULFATASE"/>
    <property type="match status" value="1"/>
</dbReference>
<dbReference type="Proteomes" id="UP000240708">
    <property type="component" value="Unassembled WGS sequence"/>
</dbReference>
<dbReference type="EMBL" id="PYGF01000012">
    <property type="protein sequence ID" value="PSL01727.1"/>
    <property type="molecule type" value="Genomic_DNA"/>
</dbReference>
<dbReference type="SUPFAM" id="SSF53649">
    <property type="entry name" value="Alkaline phosphatase-like"/>
    <property type="match status" value="1"/>
</dbReference>
<keyword evidence="3" id="KW-1185">Reference proteome</keyword>
<dbReference type="InterPro" id="IPR000917">
    <property type="entry name" value="Sulfatase_N"/>
</dbReference>
<dbReference type="PROSITE" id="PS51257">
    <property type="entry name" value="PROKAR_LIPOPROTEIN"/>
    <property type="match status" value="1"/>
</dbReference>
<dbReference type="AlphaFoldDB" id="A0A2P8DX34"/>
<dbReference type="Gene3D" id="3.30.1120.10">
    <property type="match status" value="1"/>
</dbReference>
<evidence type="ECO:0000313" key="2">
    <source>
        <dbReference type="EMBL" id="PSL01727.1"/>
    </source>
</evidence>
<organism evidence="2 3">
    <name type="scientific">Cecembia rubra</name>
    <dbReference type="NCBI Taxonomy" id="1485585"/>
    <lineage>
        <taxon>Bacteria</taxon>
        <taxon>Pseudomonadati</taxon>
        <taxon>Bacteroidota</taxon>
        <taxon>Cytophagia</taxon>
        <taxon>Cytophagales</taxon>
        <taxon>Cyclobacteriaceae</taxon>
        <taxon>Cecembia</taxon>
    </lineage>
</organism>
<gene>
    <name evidence="2" type="ORF">CLV48_11270</name>
</gene>
<dbReference type="CDD" id="cd16145">
    <property type="entry name" value="ARS_like"/>
    <property type="match status" value="1"/>
</dbReference>
<dbReference type="Gene3D" id="3.40.720.10">
    <property type="entry name" value="Alkaline Phosphatase, subunit A"/>
    <property type="match status" value="1"/>
</dbReference>
<dbReference type="Pfam" id="PF00884">
    <property type="entry name" value="Sulfatase"/>
    <property type="match status" value="1"/>
</dbReference>
<reference evidence="2 3" key="1">
    <citation type="submission" date="2018-03" db="EMBL/GenBank/DDBJ databases">
        <title>Genomic Encyclopedia of Archaeal and Bacterial Type Strains, Phase II (KMG-II): from individual species to whole genera.</title>
        <authorList>
            <person name="Goeker M."/>
        </authorList>
    </citation>
    <scope>NUCLEOTIDE SEQUENCE [LARGE SCALE GENOMIC DNA]</scope>
    <source>
        <strain evidence="2 3">DSM 28057</strain>
    </source>
</reference>
<dbReference type="PANTHER" id="PTHR43751:SF3">
    <property type="entry name" value="SULFATASE N-TERMINAL DOMAIN-CONTAINING PROTEIN"/>
    <property type="match status" value="1"/>
</dbReference>
<dbReference type="InterPro" id="IPR017850">
    <property type="entry name" value="Alkaline_phosphatase_core_sf"/>
</dbReference>
<dbReference type="OrthoDB" id="9764377at2"/>
<feature type="domain" description="Sulfatase N-terminal" evidence="1">
    <location>
        <begin position="36"/>
        <end position="381"/>
    </location>
</feature>
<name>A0A2P8DX34_9BACT</name>
<dbReference type="InterPro" id="IPR052701">
    <property type="entry name" value="GAG_Ulvan_Degrading_Sulfatases"/>
</dbReference>
<sequence>MNKSILNVLLLLSGTAIFSCSNKEIKGNQREKEPLPNVIFILADDLGYGDLGFLGQKIIETPNLDRLADEGLFFSNHYSGATVCAPSRSALMTGLHTGRTPIRGNFEIQPEGQYPLPDSLLTLPKLFKNAGYVTGAFGKWGLGFVGTEGDPNHQGFDRFFGYNCQRIAHRYYPEYLWDNNQKVILPGNDWTQKITYAPDIIHQKSLDFIEENSKNPFFMFVPMVMPHAELAAPEGELLEYYRGKIGEEVPHSAPVGWDYGDDPINIPGYQSNVWPKASYAAMVGLLDKQVGEILRKLDELGLTENTIIIFSSDNGPHVEGGNDPDFFNSNGVFRGFKRDLYEGGIRIPMIMKWPNVIQPGRKTDHISAFWDFLPTFAEILGEDIPGNLDGISFLPTINGESGQQSHKYLYWEFHELGGRQAIRKGDWKAIKYGVKSNPNAPIELYNLGLDPAESQDLAMSQPDIVLEMDKLFMEARVPNPVFRFIE</sequence>
<protein>
    <submittedName>
        <fullName evidence="2">Arylsulfatase A-like enzyme</fullName>
    </submittedName>
</protein>
<comment type="caution">
    <text evidence="2">The sequence shown here is derived from an EMBL/GenBank/DDBJ whole genome shotgun (WGS) entry which is preliminary data.</text>
</comment>
<evidence type="ECO:0000259" key="1">
    <source>
        <dbReference type="Pfam" id="PF00884"/>
    </source>
</evidence>
<proteinExistence type="predicted"/>